<reference evidence="2" key="2">
    <citation type="submission" date="2021-04" db="EMBL/GenBank/DDBJ databases">
        <authorList>
            <person name="Gilroy R."/>
        </authorList>
    </citation>
    <scope>NUCLEOTIDE SEQUENCE</scope>
    <source>
        <strain evidence="2">USAMLcec3-2134</strain>
    </source>
</reference>
<dbReference type="Gene3D" id="3.20.20.140">
    <property type="entry name" value="Metal-dependent hydrolases"/>
    <property type="match status" value="1"/>
</dbReference>
<dbReference type="InterPro" id="IPR052018">
    <property type="entry name" value="PHP_domain"/>
</dbReference>
<sequence length="285" mass="31341">MRTVDLHVHSHKSDGSFSPAELVDLAAAKGLSAFALTDHDTTTGIREAVEAGRQKGIEVVPGIEFSTEYGGRDIHIVGLFIDETAPAFQAQIHGFVESRILRNEKMCARLQEAGIDISYETLLKAFPGCVITRAHYARFLLDRGYVKSLPEAFDRYVGDHTRYFVPREKIAPQQAVRLILQAGGVPVLAHPLLYRMGKDALETLVRSLTQAGLVGLEVFYSTHSQGETRQMQQLASRFGLLPSGGSDFHGKAKPGLEMGTGYGRLIVPEDVLDGLKAKRKELFHV</sequence>
<dbReference type="Gene3D" id="1.10.150.650">
    <property type="match status" value="1"/>
</dbReference>
<dbReference type="SUPFAM" id="SSF89550">
    <property type="entry name" value="PHP domain-like"/>
    <property type="match status" value="1"/>
</dbReference>
<dbReference type="EMBL" id="DWXE01000001">
    <property type="protein sequence ID" value="HJB89897.1"/>
    <property type="molecule type" value="Genomic_DNA"/>
</dbReference>
<dbReference type="GO" id="GO:0004534">
    <property type="term" value="F:5'-3' RNA exonuclease activity"/>
    <property type="evidence" value="ECO:0007669"/>
    <property type="project" value="TreeGrafter"/>
</dbReference>
<dbReference type="InterPro" id="IPR003141">
    <property type="entry name" value="Pol/His_phosphatase_N"/>
</dbReference>
<gene>
    <name evidence="2" type="ORF">H9763_00320</name>
</gene>
<evidence type="ECO:0000313" key="2">
    <source>
        <dbReference type="EMBL" id="HJB89897.1"/>
    </source>
</evidence>
<dbReference type="InterPro" id="IPR016195">
    <property type="entry name" value="Pol/histidinol_Pase-like"/>
</dbReference>
<dbReference type="Proteomes" id="UP000886883">
    <property type="component" value="Unassembled WGS sequence"/>
</dbReference>
<dbReference type="PANTHER" id="PTHR42924">
    <property type="entry name" value="EXONUCLEASE"/>
    <property type="match status" value="1"/>
</dbReference>
<dbReference type="InterPro" id="IPR004013">
    <property type="entry name" value="PHP_dom"/>
</dbReference>
<proteinExistence type="predicted"/>
<comment type="caution">
    <text evidence="2">The sequence shown here is derived from an EMBL/GenBank/DDBJ whole genome shotgun (WGS) entry which is preliminary data.</text>
</comment>
<reference evidence="2" key="1">
    <citation type="journal article" date="2021" name="PeerJ">
        <title>Extensive microbial diversity within the chicken gut microbiome revealed by metagenomics and culture.</title>
        <authorList>
            <person name="Gilroy R."/>
            <person name="Ravi A."/>
            <person name="Getino M."/>
            <person name="Pursley I."/>
            <person name="Horton D.L."/>
            <person name="Alikhan N.F."/>
            <person name="Baker D."/>
            <person name="Gharbi K."/>
            <person name="Hall N."/>
            <person name="Watson M."/>
            <person name="Adriaenssens E.M."/>
            <person name="Foster-Nyarko E."/>
            <person name="Jarju S."/>
            <person name="Secka A."/>
            <person name="Antonio M."/>
            <person name="Oren A."/>
            <person name="Chaudhuri R.R."/>
            <person name="La Ragione R."/>
            <person name="Hildebrand F."/>
            <person name="Pallen M.J."/>
        </authorList>
    </citation>
    <scope>NUCLEOTIDE SEQUENCE</scope>
    <source>
        <strain evidence="2">USAMLcec3-2134</strain>
    </source>
</reference>
<feature type="domain" description="Polymerase/histidinol phosphatase N-terminal" evidence="1">
    <location>
        <begin position="4"/>
        <end position="69"/>
    </location>
</feature>
<dbReference type="Pfam" id="PF02811">
    <property type="entry name" value="PHP"/>
    <property type="match status" value="1"/>
</dbReference>
<dbReference type="GO" id="GO:0035312">
    <property type="term" value="F:5'-3' DNA exonuclease activity"/>
    <property type="evidence" value="ECO:0007669"/>
    <property type="project" value="TreeGrafter"/>
</dbReference>
<accession>A0A9D2MNB1</accession>
<dbReference type="SMART" id="SM00481">
    <property type="entry name" value="POLIIIAc"/>
    <property type="match status" value="1"/>
</dbReference>
<dbReference type="PANTHER" id="PTHR42924:SF3">
    <property type="entry name" value="POLYMERASE_HISTIDINOL PHOSPHATASE N-TERMINAL DOMAIN-CONTAINING PROTEIN"/>
    <property type="match status" value="1"/>
</dbReference>
<evidence type="ECO:0000313" key="3">
    <source>
        <dbReference type="Proteomes" id="UP000886883"/>
    </source>
</evidence>
<dbReference type="CDD" id="cd07438">
    <property type="entry name" value="PHP_HisPPase_AMP"/>
    <property type="match status" value="1"/>
</dbReference>
<dbReference type="AlphaFoldDB" id="A0A9D2MNB1"/>
<protein>
    <submittedName>
        <fullName evidence="2">PHP domain-containing protein</fullName>
    </submittedName>
</protein>
<organism evidence="2 3">
    <name type="scientific">Candidatus Eisenbergiella merdigallinarum</name>
    <dbReference type="NCBI Taxonomy" id="2838552"/>
    <lineage>
        <taxon>Bacteria</taxon>
        <taxon>Bacillati</taxon>
        <taxon>Bacillota</taxon>
        <taxon>Clostridia</taxon>
        <taxon>Lachnospirales</taxon>
        <taxon>Lachnospiraceae</taxon>
        <taxon>Eisenbergiella</taxon>
    </lineage>
</organism>
<evidence type="ECO:0000259" key="1">
    <source>
        <dbReference type="SMART" id="SM00481"/>
    </source>
</evidence>
<name>A0A9D2MNB1_9FIRM</name>